<keyword evidence="8" id="KW-1185">Reference proteome</keyword>
<feature type="transmembrane region" description="Helical" evidence="5">
    <location>
        <begin position="142"/>
        <end position="160"/>
    </location>
</feature>
<evidence type="ECO:0000256" key="4">
    <source>
        <dbReference type="ARBA" id="ARBA00023136"/>
    </source>
</evidence>
<comment type="subcellular location">
    <subcellularLocation>
        <location evidence="1">Membrane</location>
        <topology evidence="1">Multi-pass membrane protein</topology>
    </subcellularLocation>
</comment>
<accession>A0A7Z2VLQ6</accession>
<reference evidence="7 8" key="1">
    <citation type="submission" date="2020-04" db="EMBL/GenBank/DDBJ databases">
        <title>Genome sequencing of novel species.</title>
        <authorList>
            <person name="Heo J."/>
            <person name="Kim S.-J."/>
            <person name="Kim J.-S."/>
            <person name="Hong S.-B."/>
            <person name="Kwon S.-W."/>
        </authorList>
    </citation>
    <scope>NUCLEOTIDE SEQUENCE [LARGE SCALE GENOMIC DNA]</scope>
    <source>
        <strain evidence="7 8">MFER-1</strain>
    </source>
</reference>
<name>A0A7Z2VLQ6_9BACL</name>
<dbReference type="InterPro" id="IPR007016">
    <property type="entry name" value="O-antigen_ligase-rel_domated"/>
</dbReference>
<feature type="transmembrane region" description="Helical" evidence="5">
    <location>
        <begin position="111"/>
        <end position="130"/>
    </location>
</feature>
<dbReference type="PANTHER" id="PTHR37422:SF13">
    <property type="entry name" value="LIPOPOLYSACCHARIDE BIOSYNTHESIS PROTEIN PA4999-RELATED"/>
    <property type="match status" value="1"/>
</dbReference>
<feature type="transmembrane region" description="Helical" evidence="5">
    <location>
        <begin position="308"/>
        <end position="329"/>
    </location>
</feature>
<feature type="transmembrane region" description="Helical" evidence="5">
    <location>
        <begin position="250"/>
        <end position="265"/>
    </location>
</feature>
<dbReference type="RefSeq" id="WP_169281535.1">
    <property type="nucleotide sequence ID" value="NZ_CP051680.1"/>
</dbReference>
<feature type="transmembrane region" description="Helical" evidence="5">
    <location>
        <begin position="507"/>
        <end position="530"/>
    </location>
</feature>
<gene>
    <name evidence="7" type="ORF">HH215_20225</name>
</gene>
<feature type="transmembrane region" description="Helical" evidence="5">
    <location>
        <begin position="53"/>
        <end position="74"/>
    </location>
</feature>
<feature type="transmembrane region" description="Helical" evidence="5">
    <location>
        <begin position="228"/>
        <end position="244"/>
    </location>
</feature>
<dbReference type="Proteomes" id="UP000502248">
    <property type="component" value="Chromosome"/>
</dbReference>
<proteinExistence type="predicted"/>
<dbReference type="EMBL" id="CP051680">
    <property type="protein sequence ID" value="QJD85270.1"/>
    <property type="molecule type" value="Genomic_DNA"/>
</dbReference>
<evidence type="ECO:0000256" key="3">
    <source>
        <dbReference type="ARBA" id="ARBA00022989"/>
    </source>
</evidence>
<feature type="transmembrane region" description="Helical" evidence="5">
    <location>
        <begin position="20"/>
        <end position="41"/>
    </location>
</feature>
<dbReference type="PANTHER" id="PTHR37422">
    <property type="entry name" value="TEICHURONIC ACID BIOSYNTHESIS PROTEIN TUAE"/>
    <property type="match status" value="1"/>
</dbReference>
<feature type="transmembrane region" description="Helical" evidence="5">
    <location>
        <begin position="81"/>
        <end position="99"/>
    </location>
</feature>
<feature type="transmembrane region" description="Helical" evidence="5">
    <location>
        <begin position="272"/>
        <end position="292"/>
    </location>
</feature>
<dbReference type="InterPro" id="IPR011990">
    <property type="entry name" value="TPR-like_helical_dom_sf"/>
</dbReference>
<feature type="transmembrane region" description="Helical" evidence="5">
    <location>
        <begin position="542"/>
        <end position="562"/>
    </location>
</feature>
<evidence type="ECO:0000256" key="2">
    <source>
        <dbReference type="ARBA" id="ARBA00022692"/>
    </source>
</evidence>
<dbReference type="InterPro" id="IPR051533">
    <property type="entry name" value="WaaL-like"/>
</dbReference>
<evidence type="ECO:0000313" key="8">
    <source>
        <dbReference type="Proteomes" id="UP000502248"/>
    </source>
</evidence>
<keyword evidence="3 5" id="KW-1133">Transmembrane helix</keyword>
<feature type="transmembrane region" description="Helical" evidence="5">
    <location>
        <begin position="350"/>
        <end position="369"/>
    </location>
</feature>
<sequence length="822" mass="92996">MSKKQRRYSSTNQSNTMNLYHRFLFGSIFLILLLFSFKRALFQGEQSIFEGPIYAWFICISLLLVLVVSGTMYLKGFYNSRITIVHFVAYLLPISYALSMVSPASSHGSSIGFQIHFGYAACFLIALFLTTNLKGANALIKILLSVSYILVIFGLANWFGDASFWGIFNWSETPGMVSNIYRDAVLNQGVDARLTSVFQYPNSYAALLMGIMIITLLAMVSTRKIKSLVVYSIFVVPLIVSFILTASRGAFVVLPFILFIVLPFLKFSKQLLFVIYTFIAVIISFIISSYLFNEGIDLQVSFSPAKAFLAWVVLLVFSVLFTGISLLIYKYLLIRLEAKTVKWESSRFSNFHLPAIGIVLGGLLALLLFTNTGFTNLLPDNIKSRIDSININQNSVLERGTFYQDAIRLWKDYPVTGAGGGAWKSLYEQYQNNPYTSKEAHSFYLQLLVETGVVGLLSLIILLSVVFYHFIKSYLRKSERDCIPHLSFFVLALAILVHSSLDFNMSFVILGMIVFLCLGGMLGGNELVPFRFQSKISVNRWFYSYPSILLIGSITLLIFSAIDLSSNNQYKSARDNAVQGTSLEEIFTPLNSAISKEKHPEYLDLKMEILVQLYSQSRSPEHRDELEKLLIIGNQLEPNYKPFIQRKLDLLMIDKQYDQALDLIEKSLISHPWEILYFEALANIHFQYGLDNLNNPNKAKEQWKLGLAIEQRVLAKAKGLEALPDAQTQGREFGITSNLALTLGQINYYQGDYSIAAKYLQARLDTTFDDSNDYEAALYYLAALQKQSQSDPVLMETMLATQQDKEQLTSKLEMLLNQSPLQ</sequence>
<feature type="transmembrane region" description="Helical" evidence="5">
    <location>
        <begin position="203"/>
        <end position="221"/>
    </location>
</feature>
<evidence type="ECO:0000259" key="6">
    <source>
        <dbReference type="Pfam" id="PF04932"/>
    </source>
</evidence>
<dbReference type="SUPFAM" id="SSF48452">
    <property type="entry name" value="TPR-like"/>
    <property type="match status" value="1"/>
</dbReference>
<dbReference type="Pfam" id="PF04932">
    <property type="entry name" value="Wzy_C"/>
    <property type="match status" value="1"/>
</dbReference>
<evidence type="ECO:0000256" key="5">
    <source>
        <dbReference type="SAM" id="Phobius"/>
    </source>
</evidence>
<organism evidence="7 8">
    <name type="scientific">Cohnella herbarum</name>
    <dbReference type="NCBI Taxonomy" id="2728023"/>
    <lineage>
        <taxon>Bacteria</taxon>
        <taxon>Bacillati</taxon>
        <taxon>Bacillota</taxon>
        <taxon>Bacilli</taxon>
        <taxon>Bacillales</taxon>
        <taxon>Paenibacillaceae</taxon>
        <taxon>Cohnella</taxon>
    </lineage>
</organism>
<feature type="transmembrane region" description="Helical" evidence="5">
    <location>
        <begin position="443"/>
        <end position="470"/>
    </location>
</feature>
<keyword evidence="2 5" id="KW-0812">Transmembrane</keyword>
<protein>
    <recommendedName>
        <fullName evidence="6">O-antigen ligase-related domain-containing protein</fullName>
    </recommendedName>
</protein>
<evidence type="ECO:0000256" key="1">
    <source>
        <dbReference type="ARBA" id="ARBA00004141"/>
    </source>
</evidence>
<keyword evidence="4 5" id="KW-0472">Membrane</keyword>
<feature type="transmembrane region" description="Helical" evidence="5">
    <location>
        <begin position="482"/>
        <end position="501"/>
    </location>
</feature>
<evidence type="ECO:0000313" key="7">
    <source>
        <dbReference type="EMBL" id="QJD85270.1"/>
    </source>
</evidence>
<feature type="domain" description="O-antigen ligase-related" evidence="6">
    <location>
        <begin position="234"/>
        <end position="459"/>
    </location>
</feature>
<dbReference type="KEGG" id="cheb:HH215_20225"/>
<dbReference type="AlphaFoldDB" id="A0A7Z2VLQ6"/>
<dbReference type="GO" id="GO:0016020">
    <property type="term" value="C:membrane"/>
    <property type="evidence" value="ECO:0007669"/>
    <property type="project" value="UniProtKB-SubCell"/>
</dbReference>
<dbReference type="Gene3D" id="1.25.40.10">
    <property type="entry name" value="Tetratricopeptide repeat domain"/>
    <property type="match status" value="1"/>
</dbReference>